<dbReference type="InParanoid" id="A0A3N4KWH8"/>
<accession>A0A3N4KWH8</accession>
<dbReference type="PANTHER" id="PTHR13527">
    <property type="entry name" value="SAYSVFN DOMAIN-CONTAINING PROTEIN 1"/>
    <property type="match status" value="1"/>
</dbReference>
<proteinExistence type="predicted"/>
<dbReference type="EMBL" id="ML119116">
    <property type="protein sequence ID" value="RPB14900.1"/>
    <property type="molecule type" value="Genomic_DNA"/>
</dbReference>
<dbReference type="InterPro" id="IPR019387">
    <property type="entry name" value="SAYSvFN_dom"/>
</dbReference>
<evidence type="ECO:0000256" key="1">
    <source>
        <dbReference type="SAM" id="Phobius"/>
    </source>
</evidence>
<sequence>MQKKEQNKPKRVKKPYDIKKADLDLAGYRKELADRSPAHLFQRAITSLRASRQFHLYLLLQAIAAFYGYGQFMFCIGILWMCYVNTGTRKDGEKSAYSVFNKNVEAIDGATNLEYLDREIRRQIY</sequence>
<evidence type="ECO:0000259" key="2">
    <source>
        <dbReference type="Pfam" id="PF10260"/>
    </source>
</evidence>
<reference evidence="3 4" key="1">
    <citation type="journal article" date="2018" name="Nat. Ecol. Evol.">
        <title>Pezizomycetes genomes reveal the molecular basis of ectomycorrhizal truffle lifestyle.</title>
        <authorList>
            <person name="Murat C."/>
            <person name="Payen T."/>
            <person name="Noel B."/>
            <person name="Kuo A."/>
            <person name="Morin E."/>
            <person name="Chen J."/>
            <person name="Kohler A."/>
            <person name="Krizsan K."/>
            <person name="Balestrini R."/>
            <person name="Da Silva C."/>
            <person name="Montanini B."/>
            <person name="Hainaut M."/>
            <person name="Levati E."/>
            <person name="Barry K.W."/>
            <person name="Belfiori B."/>
            <person name="Cichocki N."/>
            <person name="Clum A."/>
            <person name="Dockter R.B."/>
            <person name="Fauchery L."/>
            <person name="Guy J."/>
            <person name="Iotti M."/>
            <person name="Le Tacon F."/>
            <person name="Lindquist E.A."/>
            <person name="Lipzen A."/>
            <person name="Malagnac F."/>
            <person name="Mello A."/>
            <person name="Molinier V."/>
            <person name="Miyauchi S."/>
            <person name="Poulain J."/>
            <person name="Riccioni C."/>
            <person name="Rubini A."/>
            <person name="Sitrit Y."/>
            <person name="Splivallo R."/>
            <person name="Traeger S."/>
            <person name="Wang M."/>
            <person name="Zifcakova L."/>
            <person name="Wipf D."/>
            <person name="Zambonelli A."/>
            <person name="Paolocci F."/>
            <person name="Nowrousian M."/>
            <person name="Ottonello S."/>
            <person name="Baldrian P."/>
            <person name="Spatafora J.W."/>
            <person name="Henrissat B."/>
            <person name="Nagy L.G."/>
            <person name="Aury J.M."/>
            <person name="Wincker P."/>
            <person name="Grigoriev I.V."/>
            <person name="Bonfante P."/>
            <person name="Martin F.M."/>
        </authorList>
    </citation>
    <scope>NUCLEOTIDE SEQUENCE [LARGE SCALE GENOMIC DNA]</scope>
    <source>
        <strain evidence="3 4">CCBAS932</strain>
    </source>
</reference>
<feature type="domain" description="SAYSvFN" evidence="2">
    <location>
        <begin position="54"/>
        <end position="120"/>
    </location>
</feature>
<evidence type="ECO:0000313" key="4">
    <source>
        <dbReference type="Proteomes" id="UP000277580"/>
    </source>
</evidence>
<dbReference type="InterPro" id="IPR039159">
    <property type="entry name" value="SAYSD1"/>
</dbReference>
<keyword evidence="1" id="KW-0472">Membrane</keyword>
<dbReference type="OrthoDB" id="71310at2759"/>
<dbReference type="Proteomes" id="UP000277580">
    <property type="component" value="Unassembled WGS sequence"/>
</dbReference>
<dbReference type="Pfam" id="PF10260">
    <property type="entry name" value="SAYSvFN"/>
    <property type="match status" value="1"/>
</dbReference>
<protein>
    <recommendedName>
        <fullName evidence="2">SAYSvFN domain-containing protein</fullName>
    </recommendedName>
</protein>
<evidence type="ECO:0000313" key="3">
    <source>
        <dbReference type="EMBL" id="RPB14900.1"/>
    </source>
</evidence>
<dbReference type="AlphaFoldDB" id="A0A3N4KWH8"/>
<keyword evidence="1" id="KW-1133">Transmembrane helix</keyword>
<feature type="transmembrane region" description="Helical" evidence="1">
    <location>
        <begin position="56"/>
        <end position="81"/>
    </location>
</feature>
<keyword evidence="1" id="KW-0812">Transmembrane</keyword>
<organism evidence="3 4">
    <name type="scientific">Morchella conica CCBAS932</name>
    <dbReference type="NCBI Taxonomy" id="1392247"/>
    <lineage>
        <taxon>Eukaryota</taxon>
        <taxon>Fungi</taxon>
        <taxon>Dikarya</taxon>
        <taxon>Ascomycota</taxon>
        <taxon>Pezizomycotina</taxon>
        <taxon>Pezizomycetes</taxon>
        <taxon>Pezizales</taxon>
        <taxon>Morchellaceae</taxon>
        <taxon>Morchella</taxon>
    </lineage>
</organism>
<gene>
    <name evidence="3" type="ORF">P167DRAFT_533872</name>
</gene>
<dbReference type="PANTHER" id="PTHR13527:SF0">
    <property type="entry name" value="SAYSVFN DOMAIN-CONTAINING PROTEIN 1"/>
    <property type="match status" value="1"/>
</dbReference>
<keyword evidence="4" id="KW-1185">Reference proteome</keyword>
<name>A0A3N4KWH8_9PEZI</name>